<organism evidence="2 3">
    <name type="scientific">Panicum virgatum</name>
    <name type="common">Blackwell switchgrass</name>
    <dbReference type="NCBI Taxonomy" id="38727"/>
    <lineage>
        <taxon>Eukaryota</taxon>
        <taxon>Viridiplantae</taxon>
        <taxon>Streptophyta</taxon>
        <taxon>Embryophyta</taxon>
        <taxon>Tracheophyta</taxon>
        <taxon>Spermatophyta</taxon>
        <taxon>Magnoliopsida</taxon>
        <taxon>Liliopsida</taxon>
        <taxon>Poales</taxon>
        <taxon>Poaceae</taxon>
        <taxon>PACMAD clade</taxon>
        <taxon>Panicoideae</taxon>
        <taxon>Panicodae</taxon>
        <taxon>Paniceae</taxon>
        <taxon>Panicinae</taxon>
        <taxon>Panicum</taxon>
        <taxon>Panicum sect. Hiantes</taxon>
    </lineage>
</organism>
<keyword evidence="3" id="KW-1185">Reference proteome</keyword>
<proteinExistence type="predicted"/>
<sequence length="119" mass="12746">MCPALSPNSGSLNIWWLITNQKQKNSKKRLNQKHNSSGRARRRARQPTASNRISDHHESDGEEQSIKQASEGRQEQGCSSTHDEGGVEACRAGGAGRGGVGARGRRAGPMGGRIGPSFP</sequence>
<dbReference type="Proteomes" id="UP000823388">
    <property type="component" value="Chromosome 9N"/>
</dbReference>
<gene>
    <name evidence="2" type="ORF">PVAP13_9NG219373</name>
</gene>
<dbReference type="AlphaFoldDB" id="A0A8T0MJ16"/>
<feature type="region of interest" description="Disordered" evidence="1">
    <location>
        <begin position="22"/>
        <end position="119"/>
    </location>
</feature>
<evidence type="ECO:0000313" key="3">
    <source>
        <dbReference type="Proteomes" id="UP000823388"/>
    </source>
</evidence>
<evidence type="ECO:0000256" key="1">
    <source>
        <dbReference type="SAM" id="MobiDB-lite"/>
    </source>
</evidence>
<dbReference type="EMBL" id="CM029054">
    <property type="protein sequence ID" value="KAG2536768.1"/>
    <property type="molecule type" value="Genomic_DNA"/>
</dbReference>
<accession>A0A8T0MJ16</accession>
<reference evidence="2" key="1">
    <citation type="submission" date="2020-05" db="EMBL/GenBank/DDBJ databases">
        <title>WGS assembly of Panicum virgatum.</title>
        <authorList>
            <person name="Lovell J.T."/>
            <person name="Jenkins J."/>
            <person name="Shu S."/>
            <person name="Juenger T.E."/>
            <person name="Schmutz J."/>
        </authorList>
    </citation>
    <scope>NUCLEOTIDE SEQUENCE</scope>
    <source>
        <strain evidence="2">AP13</strain>
    </source>
</reference>
<feature type="compositionally biased region" description="Gly residues" evidence="1">
    <location>
        <begin position="93"/>
        <end position="102"/>
    </location>
</feature>
<feature type="compositionally biased region" description="Gly residues" evidence="1">
    <location>
        <begin position="109"/>
        <end position="119"/>
    </location>
</feature>
<comment type="caution">
    <text evidence="2">The sequence shown here is derived from an EMBL/GenBank/DDBJ whole genome shotgun (WGS) entry which is preliminary data.</text>
</comment>
<name>A0A8T0MJ16_PANVG</name>
<protein>
    <submittedName>
        <fullName evidence="2">Uncharacterized protein</fullName>
    </submittedName>
</protein>
<evidence type="ECO:0000313" key="2">
    <source>
        <dbReference type="EMBL" id="KAG2536768.1"/>
    </source>
</evidence>